<dbReference type="SUPFAM" id="SSF88946">
    <property type="entry name" value="Sigma2 domain of RNA polymerase sigma factors"/>
    <property type="match status" value="1"/>
</dbReference>
<evidence type="ECO:0000259" key="6">
    <source>
        <dbReference type="Pfam" id="PF08281"/>
    </source>
</evidence>
<dbReference type="Proteomes" id="UP001597511">
    <property type="component" value="Unassembled WGS sequence"/>
</dbReference>
<dbReference type="Pfam" id="PF04542">
    <property type="entry name" value="Sigma70_r2"/>
    <property type="match status" value="1"/>
</dbReference>
<evidence type="ECO:0000256" key="1">
    <source>
        <dbReference type="ARBA" id="ARBA00010641"/>
    </source>
</evidence>
<gene>
    <name evidence="7" type="ORF">ACFS6H_05000</name>
</gene>
<dbReference type="Gene3D" id="1.10.1740.10">
    <property type="match status" value="1"/>
</dbReference>
<dbReference type="InterPro" id="IPR036388">
    <property type="entry name" value="WH-like_DNA-bd_sf"/>
</dbReference>
<protein>
    <submittedName>
        <fullName evidence="7">RNA polymerase sigma-70 factor</fullName>
    </submittedName>
</protein>
<feature type="domain" description="RNA polymerase sigma factor 70 region 4 type 2" evidence="6">
    <location>
        <begin position="114"/>
        <end position="162"/>
    </location>
</feature>
<proteinExistence type="inferred from homology"/>
<dbReference type="Gene3D" id="1.10.10.10">
    <property type="entry name" value="Winged helix-like DNA-binding domain superfamily/Winged helix DNA-binding domain"/>
    <property type="match status" value="1"/>
</dbReference>
<sequence length="192" mass="21762">MQHHDEAAFTLIYQYLYKKLVQFSFSLVRSKELAEETVEDVFVKLWAKRETASQIDNLVVYLYVAVKNASLNAISQKANELVNAPFDFLETASPVITTDPYDLMITGEMMAKMNRVIENLPPRCKLIFKLVREDGLKYKEVSEILNISINTIDAQMAIAVKRICQALDVIKPGKTAGFPGLETDLQKKVKKS</sequence>
<comment type="caution">
    <text evidence="7">The sequence shown here is derived from an EMBL/GenBank/DDBJ whole genome shotgun (WGS) entry which is preliminary data.</text>
</comment>
<dbReference type="InterPro" id="IPR007627">
    <property type="entry name" value="RNA_pol_sigma70_r2"/>
</dbReference>
<keyword evidence="4" id="KW-0804">Transcription</keyword>
<evidence type="ECO:0000256" key="3">
    <source>
        <dbReference type="ARBA" id="ARBA00023082"/>
    </source>
</evidence>
<dbReference type="InterPro" id="IPR013324">
    <property type="entry name" value="RNA_pol_sigma_r3/r4-like"/>
</dbReference>
<dbReference type="EMBL" id="JBHUOZ010000001">
    <property type="protein sequence ID" value="MFD2919060.1"/>
    <property type="molecule type" value="Genomic_DNA"/>
</dbReference>
<evidence type="ECO:0000256" key="2">
    <source>
        <dbReference type="ARBA" id="ARBA00023015"/>
    </source>
</evidence>
<organism evidence="7 8">
    <name type="scientific">Terrimonas rubra</name>
    <dbReference type="NCBI Taxonomy" id="1035890"/>
    <lineage>
        <taxon>Bacteria</taxon>
        <taxon>Pseudomonadati</taxon>
        <taxon>Bacteroidota</taxon>
        <taxon>Chitinophagia</taxon>
        <taxon>Chitinophagales</taxon>
        <taxon>Chitinophagaceae</taxon>
        <taxon>Terrimonas</taxon>
    </lineage>
</organism>
<dbReference type="PANTHER" id="PTHR43133:SF46">
    <property type="entry name" value="RNA POLYMERASE SIGMA-70 FACTOR ECF SUBFAMILY"/>
    <property type="match status" value="1"/>
</dbReference>
<accession>A0ABW6A3M4</accession>
<dbReference type="InterPro" id="IPR013249">
    <property type="entry name" value="RNA_pol_sigma70_r4_t2"/>
</dbReference>
<dbReference type="RefSeq" id="WP_386095875.1">
    <property type="nucleotide sequence ID" value="NZ_JBHUOZ010000001.1"/>
</dbReference>
<keyword evidence="3" id="KW-0731">Sigma factor</keyword>
<evidence type="ECO:0000256" key="4">
    <source>
        <dbReference type="ARBA" id="ARBA00023163"/>
    </source>
</evidence>
<comment type="similarity">
    <text evidence="1">Belongs to the sigma-70 factor family. ECF subfamily.</text>
</comment>
<dbReference type="NCBIfam" id="TIGR02937">
    <property type="entry name" value="sigma70-ECF"/>
    <property type="match status" value="1"/>
</dbReference>
<evidence type="ECO:0000313" key="7">
    <source>
        <dbReference type="EMBL" id="MFD2919060.1"/>
    </source>
</evidence>
<feature type="domain" description="RNA polymerase sigma-70 region 2" evidence="5">
    <location>
        <begin position="13"/>
        <end position="78"/>
    </location>
</feature>
<keyword evidence="8" id="KW-1185">Reference proteome</keyword>
<name>A0ABW6A3M4_9BACT</name>
<evidence type="ECO:0000259" key="5">
    <source>
        <dbReference type="Pfam" id="PF04542"/>
    </source>
</evidence>
<dbReference type="NCBIfam" id="TIGR02985">
    <property type="entry name" value="Sig70_bacteroi1"/>
    <property type="match status" value="1"/>
</dbReference>
<keyword evidence="2" id="KW-0805">Transcription regulation</keyword>
<reference evidence="8" key="1">
    <citation type="journal article" date="2019" name="Int. J. Syst. Evol. Microbiol.">
        <title>The Global Catalogue of Microorganisms (GCM) 10K type strain sequencing project: providing services to taxonomists for standard genome sequencing and annotation.</title>
        <authorList>
            <consortium name="The Broad Institute Genomics Platform"/>
            <consortium name="The Broad Institute Genome Sequencing Center for Infectious Disease"/>
            <person name="Wu L."/>
            <person name="Ma J."/>
        </authorList>
    </citation>
    <scope>NUCLEOTIDE SEQUENCE [LARGE SCALE GENOMIC DNA]</scope>
    <source>
        <strain evidence="8">KCTC 23299</strain>
    </source>
</reference>
<evidence type="ECO:0000313" key="8">
    <source>
        <dbReference type="Proteomes" id="UP001597511"/>
    </source>
</evidence>
<dbReference type="InterPro" id="IPR014327">
    <property type="entry name" value="RNA_pol_sigma70_bacteroid"/>
</dbReference>
<dbReference type="InterPro" id="IPR013325">
    <property type="entry name" value="RNA_pol_sigma_r2"/>
</dbReference>
<dbReference type="Pfam" id="PF08281">
    <property type="entry name" value="Sigma70_r4_2"/>
    <property type="match status" value="1"/>
</dbReference>
<dbReference type="InterPro" id="IPR039425">
    <property type="entry name" value="RNA_pol_sigma-70-like"/>
</dbReference>
<dbReference type="SUPFAM" id="SSF88659">
    <property type="entry name" value="Sigma3 and sigma4 domains of RNA polymerase sigma factors"/>
    <property type="match status" value="1"/>
</dbReference>
<dbReference type="InterPro" id="IPR014284">
    <property type="entry name" value="RNA_pol_sigma-70_dom"/>
</dbReference>
<dbReference type="PANTHER" id="PTHR43133">
    <property type="entry name" value="RNA POLYMERASE ECF-TYPE SIGMA FACTO"/>
    <property type="match status" value="1"/>
</dbReference>